<reference evidence="6 7" key="1">
    <citation type="submission" date="2018-01" db="EMBL/GenBank/DDBJ databases">
        <title>Whole genome analyses suggest that Burkholderia sensu lato contains two further novel genera in the rhizoxinica-symbiotica group Mycetohabitans gen. nov., and Trinickia gen. nov.: implications for the evolution of diazotrophy and nodulation in the Burkholderiaceae.</title>
        <authorList>
            <person name="Estrada-de los Santos P."/>
            <person name="Palmer M."/>
            <person name="Chavez-Ramirez B."/>
            <person name="Beukes C."/>
            <person name="Steenkamp E.T."/>
            <person name="Hirsch A.M."/>
            <person name="Manyaka P."/>
            <person name="Maluk M."/>
            <person name="Lafos M."/>
            <person name="Crook M."/>
            <person name="Gross E."/>
            <person name="Simon M.F."/>
            <person name="Bueno dos Reis Junior F."/>
            <person name="Poole P.S."/>
            <person name="Venter S.N."/>
            <person name="James E.K."/>
        </authorList>
    </citation>
    <scope>NUCLEOTIDE SEQUENCE [LARGE SCALE GENOMIC DNA]</scope>
    <source>
        <strain evidence="6 7">GP25-8</strain>
    </source>
</reference>
<dbReference type="GO" id="GO:0019752">
    <property type="term" value="P:carboxylic acid metabolic process"/>
    <property type="evidence" value="ECO:0007669"/>
    <property type="project" value="UniProtKB-ARBA"/>
</dbReference>
<name>A0A2N7W6J2_9BURK</name>
<organism evidence="6 7">
    <name type="scientific">Trinickia soli</name>
    <dbReference type="NCBI Taxonomy" id="380675"/>
    <lineage>
        <taxon>Bacteria</taxon>
        <taxon>Pseudomonadati</taxon>
        <taxon>Pseudomonadota</taxon>
        <taxon>Betaproteobacteria</taxon>
        <taxon>Burkholderiales</taxon>
        <taxon>Burkholderiaceae</taxon>
        <taxon>Trinickia</taxon>
    </lineage>
</organism>
<sequence>MVQCDGTIARLAASPFEGLRPSGELDLVSDLRILAPVDQPRIFGLGYNYKAHSNEVGKPVPDLPVLFMKPGTAVIGPDESIVYPSDGEIIHFEGELCVVMGKVARHVPEVQALDYVLGYTCGNDVSDRVLQRRESAFGCLFAGKGYDTFAPLGPAIVTGLDPSNLQIITRLNGEVRQNGNTRDLLFPVPYLIAYLSRFVTLLPGDVIMTGTPAGVGPIQVGDTIEVEIPAIGVLRNSVVAEALPRDRRD</sequence>
<keyword evidence="3" id="KW-0479">Metal-binding</keyword>
<dbReference type="Pfam" id="PF01557">
    <property type="entry name" value="FAA_hydrolase"/>
    <property type="match status" value="1"/>
</dbReference>
<keyword evidence="4" id="KW-0378">Hydrolase</keyword>
<evidence type="ECO:0000259" key="5">
    <source>
        <dbReference type="Pfam" id="PF01557"/>
    </source>
</evidence>
<keyword evidence="6" id="KW-0413">Isomerase</keyword>
<evidence type="ECO:0000313" key="6">
    <source>
        <dbReference type="EMBL" id="PMS25018.1"/>
    </source>
</evidence>
<feature type="domain" description="Fumarylacetoacetase-like C-terminal" evidence="5">
    <location>
        <begin position="42"/>
        <end position="239"/>
    </location>
</feature>
<comment type="similarity">
    <text evidence="2">Belongs to the FAH family.</text>
</comment>
<dbReference type="Proteomes" id="UP000235347">
    <property type="component" value="Unassembled WGS sequence"/>
</dbReference>
<accession>A0A2N7W6J2</accession>
<evidence type="ECO:0000313" key="7">
    <source>
        <dbReference type="Proteomes" id="UP000235347"/>
    </source>
</evidence>
<evidence type="ECO:0000256" key="4">
    <source>
        <dbReference type="ARBA" id="ARBA00022801"/>
    </source>
</evidence>
<evidence type="ECO:0000256" key="3">
    <source>
        <dbReference type="ARBA" id="ARBA00022723"/>
    </source>
</evidence>
<gene>
    <name evidence="6" type="ORF">C0Z19_11955</name>
</gene>
<evidence type="ECO:0000256" key="2">
    <source>
        <dbReference type="ARBA" id="ARBA00010211"/>
    </source>
</evidence>
<dbReference type="Gene3D" id="3.90.850.10">
    <property type="entry name" value="Fumarylacetoacetase-like, C-terminal domain"/>
    <property type="match status" value="1"/>
</dbReference>
<comment type="cofactor">
    <cofactor evidence="1">
        <name>Mg(2+)</name>
        <dbReference type="ChEBI" id="CHEBI:18420"/>
    </cofactor>
</comment>
<evidence type="ECO:0000256" key="1">
    <source>
        <dbReference type="ARBA" id="ARBA00001946"/>
    </source>
</evidence>
<dbReference type="AlphaFoldDB" id="A0A2N7W6J2"/>
<dbReference type="GO" id="GO:0016787">
    <property type="term" value="F:hydrolase activity"/>
    <property type="evidence" value="ECO:0007669"/>
    <property type="project" value="UniProtKB-KW"/>
</dbReference>
<protein>
    <submittedName>
        <fullName evidence="6">2-hydroxyhepta-2,4-diene-1,7-dioate isomerase</fullName>
    </submittedName>
</protein>
<dbReference type="InterPro" id="IPR011234">
    <property type="entry name" value="Fumarylacetoacetase-like_C"/>
</dbReference>
<dbReference type="GO" id="GO:0016853">
    <property type="term" value="F:isomerase activity"/>
    <property type="evidence" value="ECO:0007669"/>
    <property type="project" value="UniProtKB-KW"/>
</dbReference>
<dbReference type="InterPro" id="IPR036663">
    <property type="entry name" value="Fumarylacetoacetase_C_sf"/>
</dbReference>
<keyword evidence="7" id="KW-1185">Reference proteome</keyword>
<dbReference type="GO" id="GO:0046872">
    <property type="term" value="F:metal ion binding"/>
    <property type="evidence" value="ECO:0007669"/>
    <property type="project" value="UniProtKB-KW"/>
</dbReference>
<dbReference type="FunFam" id="3.90.850.10:FF:000002">
    <property type="entry name" value="2-hydroxyhepta-2,4-diene-1,7-dioate isomerase"/>
    <property type="match status" value="1"/>
</dbReference>
<dbReference type="EMBL" id="PNYB01000008">
    <property type="protein sequence ID" value="PMS25018.1"/>
    <property type="molecule type" value="Genomic_DNA"/>
</dbReference>
<proteinExistence type="inferred from homology"/>
<dbReference type="PANTHER" id="PTHR11820">
    <property type="entry name" value="ACYLPYRUVASE"/>
    <property type="match status" value="1"/>
</dbReference>
<comment type="caution">
    <text evidence="6">The sequence shown here is derived from an EMBL/GenBank/DDBJ whole genome shotgun (WGS) entry which is preliminary data.</text>
</comment>
<dbReference type="SUPFAM" id="SSF56529">
    <property type="entry name" value="FAH"/>
    <property type="match status" value="1"/>
</dbReference>